<dbReference type="PANTHER" id="PTHR19848">
    <property type="entry name" value="WD40 REPEAT PROTEIN"/>
    <property type="match status" value="1"/>
</dbReference>
<dbReference type="eggNOG" id="KOG0295">
    <property type="taxonomic scope" value="Eukaryota"/>
</dbReference>
<evidence type="ECO:0000256" key="8">
    <source>
        <dbReference type="ARBA" id="ARBA00023054"/>
    </source>
</evidence>
<dbReference type="InterPro" id="IPR017252">
    <property type="entry name" value="Dynein_regulator_LIS1"/>
</dbReference>
<dbReference type="GO" id="GO:0051012">
    <property type="term" value="P:microtubule sliding"/>
    <property type="evidence" value="ECO:0007669"/>
    <property type="project" value="UniProtKB-UniRule"/>
</dbReference>
<dbReference type="RefSeq" id="XP_014161267.1">
    <property type="nucleotide sequence ID" value="XM_014305792.1"/>
</dbReference>
<dbReference type="CDD" id="cd00200">
    <property type="entry name" value="WD40"/>
    <property type="match status" value="1"/>
</dbReference>
<evidence type="ECO:0000256" key="13">
    <source>
        <dbReference type="SAM" id="MobiDB-lite"/>
    </source>
</evidence>
<dbReference type="PROSITE" id="PS50082">
    <property type="entry name" value="WD_REPEATS_2"/>
    <property type="match status" value="7"/>
</dbReference>
<evidence type="ECO:0000256" key="5">
    <source>
        <dbReference type="ARBA" id="ARBA00022701"/>
    </source>
</evidence>
<dbReference type="PROSITE" id="PS50294">
    <property type="entry name" value="WD_REPEATS_REGION"/>
    <property type="match status" value="6"/>
</dbReference>
<evidence type="ECO:0000256" key="6">
    <source>
        <dbReference type="ARBA" id="ARBA00022737"/>
    </source>
</evidence>
<dbReference type="InterPro" id="IPR056795">
    <property type="entry name" value="PAC1-like_LisH-like_dom"/>
</dbReference>
<comment type="function">
    <text evidence="11">Positively regulates the activity of the minus-end directed microtubule motor protein dynein. May enhance dynein-mediated microtubule sliding by targeting dynein to the microtubule plus end. Required for several dynein- and microtubule-dependent processes.</text>
</comment>
<dbReference type="GO" id="GO:0005813">
    <property type="term" value="C:centrosome"/>
    <property type="evidence" value="ECO:0007669"/>
    <property type="project" value="UniProtKB-SubCell"/>
</dbReference>
<dbReference type="GO" id="GO:0051301">
    <property type="term" value="P:cell division"/>
    <property type="evidence" value="ECO:0007669"/>
    <property type="project" value="UniProtKB-KW"/>
</dbReference>
<dbReference type="Pfam" id="PF24951">
    <property type="entry name" value="LisH_PAC1"/>
    <property type="match status" value="1"/>
</dbReference>
<dbReference type="AlphaFoldDB" id="A0A0L0GEC5"/>
<comment type="subcellular location">
    <subcellularLocation>
        <location evidence="11">Cytoplasm</location>
        <location evidence="11">Cytoskeleton</location>
    </subcellularLocation>
    <subcellularLocation>
        <location evidence="11">Cytoplasm</location>
        <location evidence="11">Cytoskeleton</location>
        <location evidence="11">Microtubule organizing center</location>
        <location evidence="11">Centrosome</location>
    </subcellularLocation>
    <text evidence="11">Localizes to the plus end of microtubules and to the centrosome.</text>
</comment>
<name>A0A0L0GEC5_9EUKA</name>
<evidence type="ECO:0000256" key="11">
    <source>
        <dbReference type="HAMAP-Rule" id="MF_03141"/>
    </source>
</evidence>
<dbReference type="FunFam" id="2.130.10.10:FF:000342">
    <property type="entry name" value="Nuclear distribution protein PAC1"/>
    <property type="match status" value="1"/>
</dbReference>
<dbReference type="InterPro" id="IPR036322">
    <property type="entry name" value="WD40_repeat_dom_sf"/>
</dbReference>
<dbReference type="PROSITE" id="PS50896">
    <property type="entry name" value="LISH"/>
    <property type="match status" value="1"/>
</dbReference>
<dbReference type="SUPFAM" id="SSF50978">
    <property type="entry name" value="WD40 repeat-like"/>
    <property type="match status" value="1"/>
</dbReference>
<evidence type="ECO:0000256" key="9">
    <source>
        <dbReference type="ARBA" id="ARBA00023212"/>
    </source>
</evidence>
<evidence type="ECO:0000256" key="7">
    <source>
        <dbReference type="ARBA" id="ARBA00022776"/>
    </source>
</evidence>
<evidence type="ECO:0000256" key="12">
    <source>
        <dbReference type="PROSITE-ProRule" id="PRU00221"/>
    </source>
</evidence>
<evidence type="ECO:0000259" key="14">
    <source>
        <dbReference type="Pfam" id="PF24951"/>
    </source>
</evidence>
<keyword evidence="2 11" id="KW-0963">Cytoplasm</keyword>
<protein>
    <recommendedName>
        <fullName evidence="11">Lissencephaly-1 homolog</fullName>
    </recommendedName>
</protein>
<dbReference type="PANTHER" id="PTHR19848:SF8">
    <property type="entry name" value="F-BOX AND WD REPEAT DOMAIN CONTAINING 7"/>
    <property type="match status" value="1"/>
</dbReference>
<feature type="region of interest" description="Disordered" evidence="13">
    <location>
        <begin position="77"/>
        <end position="105"/>
    </location>
</feature>
<keyword evidence="4 11" id="KW-0132">Cell division</keyword>
<keyword evidence="5 11" id="KW-0493">Microtubule</keyword>
<dbReference type="GO" id="GO:0023052">
    <property type="term" value="P:signaling"/>
    <property type="evidence" value="ECO:0007669"/>
    <property type="project" value="UniProtKB-ARBA"/>
</dbReference>
<feature type="repeat" description="WD" evidence="12">
    <location>
        <begin position="319"/>
        <end position="344"/>
    </location>
</feature>
<evidence type="ECO:0000313" key="15">
    <source>
        <dbReference type="EMBL" id="KNC87365.1"/>
    </source>
</evidence>
<dbReference type="HAMAP" id="MF_03141">
    <property type="entry name" value="lis1"/>
    <property type="match status" value="1"/>
</dbReference>
<keyword evidence="3 12" id="KW-0853">WD repeat</keyword>
<keyword evidence="8 11" id="KW-0175">Coiled coil</keyword>
<evidence type="ECO:0000256" key="1">
    <source>
        <dbReference type="ARBA" id="ARBA00022448"/>
    </source>
</evidence>
<dbReference type="Gene3D" id="1.20.960.30">
    <property type="match status" value="1"/>
</dbReference>
<dbReference type="OrthoDB" id="674604at2759"/>
<keyword evidence="1 11" id="KW-0813">Transport</keyword>
<evidence type="ECO:0000256" key="10">
    <source>
        <dbReference type="ARBA" id="ARBA00023306"/>
    </source>
</evidence>
<dbReference type="InterPro" id="IPR037190">
    <property type="entry name" value="LIS1_N"/>
</dbReference>
<dbReference type="GO" id="GO:0005737">
    <property type="term" value="C:cytoplasm"/>
    <property type="evidence" value="ECO:0007669"/>
    <property type="project" value="UniProtKB-UniRule"/>
</dbReference>
<evidence type="ECO:0000313" key="16">
    <source>
        <dbReference type="Proteomes" id="UP000054560"/>
    </source>
</evidence>
<dbReference type="SMART" id="SM00320">
    <property type="entry name" value="WD40"/>
    <property type="match status" value="7"/>
</dbReference>
<feature type="repeat" description="WD" evidence="12">
    <location>
        <begin position="187"/>
        <end position="228"/>
    </location>
</feature>
<dbReference type="Gene3D" id="2.130.10.10">
    <property type="entry name" value="YVTN repeat-like/Quinoprotein amine dehydrogenase"/>
    <property type="match status" value="1"/>
</dbReference>
<dbReference type="PRINTS" id="PR00320">
    <property type="entry name" value="GPROTEINBRPT"/>
</dbReference>
<dbReference type="EMBL" id="KQ241612">
    <property type="protein sequence ID" value="KNC87365.1"/>
    <property type="molecule type" value="Genomic_DNA"/>
</dbReference>
<feature type="repeat" description="WD" evidence="12">
    <location>
        <begin position="345"/>
        <end position="386"/>
    </location>
</feature>
<dbReference type="PROSITE" id="PS00678">
    <property type="entry name" value="WD_REPEATS_1"/>
    <property type="match status" value="4"/>
</dbReference>
<dbReference type="Pfam" id="PF00400">
    <property type="entry name" value="WD40"/>
    <property type="match status" value="7"/>
</dbReference>
<evidence type="ECO:0000256" key="3">
    <source>
        <dbReference type="ARBA" id="ARBA00022574"/>
    </source>
</evidence>
<dbReference type="InterPro" id="IPR020472">
    <property type="entry name" value="WD40_PAC1"/>
</dbReference>
<sequence length="421" mass="46644">MVLTTRQEEELRKSIMQYLLDAGLSQTASTLENEALMDPLDGNEAKKNTGLLEKKWVSVMRLQKKVMDLTAQVATLTEELSQSSTRKPNNQDWIPRPPEKQRLKGHRGPITCVRFHPVYALAASASEDATIKVWDYETGEFERTLKGHTNIVQTIAFNHSGSVIASASADLTIKLWDFQTYECTKTLYGHDHNISGVTFTPSGDHILSASRDKTIKMWEVATGYCVKTFQGHSDWVRSVAITVDSAMFATASNDQTVRIWNLSSGETKLELRGHSHVVECVAFANEKACAAIEELMRGGPKEGDASTKAPAKNRNGLVSRFVATGSRDKAIKIWDANNGNCVATLVGHDNWVREVAFHPNGRLLLSCGDDKTVRIWDLAAGRLAKTLNAHEHFCSTLDIHHTNPVVITGSVDECIKVWEGR</sequence>
<dbReference type="GO" id="GO:0005874">
    <property type="term" value="C:microtubule"/>
    <property type="evidence" value="ECO:0007669"/>
    <property type="project" value="UniProtKB-KW"/>
</dbReference>
<dbReference type="PIRSF" id="PIRSF037647">
    <property type="entry name" value="Dynein_regulator_Lis1"/>
    <property type="match status" value="1"/>
</dbReference>
<feature type="repeat" description="WD" evidence="12">
    <location>
        <begin position="229"/>
        <end position="270"/>
    </location>
</feature>
<dbReference type="InterPro" id="IPR006594">
    <property type="entry name" value="LisH"/>
</dbReference>
<dbReference type="Proteomes" id="UP000054560">
    <property type="component" value="Unassembled WGS sequence"/>
</dbReference>
<dbReference type="GO" id="GO:0070840">
    <property type="term" value="F:dynein complex binding"/>
    <property type="evidence" value="ECO:0007669"/>
    <property type="project" value="UniProtKB-UniRule"/>
</dbReference>
<keyword evidence="10 11" id="KW-0131">Cell cycle</keyword>
<dbReference type="GeneID" id="25901010"/>
<dbReference type="InterPro" id="IPR019775">
    <property type="entry name" value="WD40_repeat_CS"/>
</dbReference>
<dbReference type="GO" id="GO:0006909">
    <property type="term" value="P:phagocytosis"/>
    <property type="evidence" value="ECO:0007669"/>
    <property type="project" value="UniProtKB-ARBA"/>
</dbReference>
<keyword evidence="7 11" id="KW-0498">Mitosis</keyword>
<keyword evidence="16" id="KW-1185">Reference proteome</keyword>
<gene>
    <name evidence="15" type="ORF">SARC_00506</name>
</gene>
<keyword evidence="9 11" id="KW-0206">Cytoskeleton</keyword>
<evidence type="ECO:0000256" key="4">
    <source>
        <dbReference type="ARBA" id="ARBA00022618"/>
    </source>
</evidence>
<dbReference type="SUPFAM" id="SSF109925">
    <property type="entry name" value="Lissencephaly-1 protein (Lis-1, PAF-AH alpha) N-terminal domain"/>
    <property type="match status" value="1"/>
</dbReference>
<dbReference type="GO" id="GO:0005875">
    <property type="term" value="C:microtubule associated complex"/>
    <property type="evidence" value="ECO:0007669"/>
    <property type="project" value="UniProtKB-UniRule"/>
</dbReference>
<dbReference type="InterPro" id="IPR001680">
    <property type="entry name" value="WD40_rpt"/>
</dbReference>
<comment type="similarity">
    <text evidence="11">Belongs to the WD repeat LIS1/nudF family.</text>
</comment>
<feature type="compositionally biased region" description="Polar residues" evidence="13">
    <location>
        <begin position="77"/>
        <end position="92"/>
    </location>
</feature>
<accession>A0A0L0GEC5</accession>
<dbReference type="FunFam" id="1.20.960.30:FF:000002">
    <property type="entry name" value="Platelet-activating factor acetylhydrolase ib"/>
    <property type="match status" value="1"/>
</dbReference>
<dbReference type="GO" id="GO:0007154">
    <property type="term" value="P:cell communication"/>
    <property type="evidence" value="ECO:0007669"/>
    <property type="project" value="UniProtKB-ARBA"/>
</dbReference>
<proteinExistence type="inferred from homology"/>
<dbReference type="STRING" id="667725.A0A0L0GEC5"/>
<dbReference type="InterPro" id="IPR015943">
    <property type="entry name" value="WD40/YVTN_repeat-like_dom_sf"/>
</dbReference>
<organism evidence="15 16">
    <name type="scientific">Sphaeroforma arctica JP610</name>
    <dbReference type="NCBI Taxonomy" id="667725"/>
    <lineage>
        <taxon>Eukaryota</taxon>
        <taxon>Ichthyosporea</taxon>
        <taxon>Ichthyophonida</taxon>
        <taxon>Sphaeroforma</taxon>
    </lineage>
</organism>
<keyword evidence="6" id="KW-0677">Repeat</keyword>
<dbReference type="GO" id="GO:0000132">
    <property type="term" value="P:establishment of mitotic spindle orientation"/>
    <property type="evidence" value="ECO:0007669"/>
    <property type="project" value="UniProtKB-UniRule"/>
</dbReference>
<feature type="repeat" description="WD" evidence="12">
    <location>
        <begin position="387"/>
        <end position="421"/>
    </location>
</feature>
<feature type="repeat" description="WD" evidence="12">
    <location>
        <begin position="145"/>
        <end position="186"/>
    </location>
</feature>
<evidence type="ECO:0000256" key="2">
    <source>
        <dbReference type="ARBA" id="ARBA00022490"/>
    </source>
</evidence>
<feature type="repeat" description="WD" evidence="12">
    <location>
        <begin position="103"/>
        <end position="144"/>
    </location>
</feature>
<comment type="domain">
    <text evidence="11">Dimerization mediated by the LisH domain may be required to activate dynein.</text>
</comment>
<reference evidence="15 16" key="1">
    <citation type="submission" date="2011-02" db="EMBL/GenBank/DDBJ databases">
        <title>The Genome Sequence of Sphaeroforma arctica JP610.</title>
        <authorList>
            <consortium name="The Broad Institute Genome Sequencing Platform"/>
            <person name="Russ C."/>
            <person name="Cuomo C."/>
            <person name="Young S.K."/>
            <person name="Zeng Q."/>
            <person name="Gargeya S."/>
            <person name="Alvarado L."/>
            <person name="Berlin A."/>
            <person name="Chapman S.B."/>
            <person name="Chen Z."/>
            <person name="Freedman E."/>
            <person name="Gellesch M."/>
            <person name="Goldberg J."/>
            <person name="Griggs A."/>
            <person name="Gujja S."/>
            <person name="Heilman E."/>
            <person name="Heiman D."/>
            <person name="Howarth C."/>
            <person name="Mehta T."/>
            <person name="Neiman D."/>
            <person name="Pearson M."/>
            <person name="Roberts A."/>
            <person name="Saif S."/>
            <person name="Shea T."/>
            <person name="Shenoy N."/>
            <person name="Sisk P."/>
            <person name="Stolte C."/>
            <person name="Sykes S."/>
            <person name="White J."/>
            <person name="Yandava C."/>
            <person name="Burger G."/>
            <person name="Gray M.W."/>
            <person name="Holland P.W.H."/>
            <person name="King N."/>
            <person name="Lang F.B.F."/>
            <person name="Roger A.J."/>
            <person name="Ruiz-Trillo I."/>
            <person name="Haas B."/>
            <person name="Nusbaum C."/>
            <person name="Birren B."/>
        </authorList>
    </citation>
    <scope>NUCLEOTIDE SEQUENCE [LARGE SCALE GENOMIC DNA]</scope>
    <source>
        <strain evidence="15 16">JP610</strain>
    </source>
</reference>
<feature type="domain" description="PAC1-like LisH-like dimerisation" evidence="14">
    <location>
        <begin position="6"/>
        <end position="38"/>
    </location>
</feature>